<name>A0A5C6XAT4_9DELT</name>
<dbReference type="Proteomes" id="UP000321046">
    <property type="component" value="Unassembled WGS sequence"/>
</dbReference>
<protein>
    <submittedName>
        <fullName evidence="2">Uncharacterized protein</fullName>
    </submittedName>
</protein>
<dbReference type="EMBL" id="VOSL01000043">
    <property type="protein sequence ID" value="TXD36796.1"/>
    <property type="molecule type" value="Genomic_DNA"/>
</dbReference>
<evidence type="ECO:0000256" key="1">
    <source>
        <dbReference type="SAM" id="MobiDB-lite"/>
    </source>
</evidence>
<gene>
    <name evidence="2" type="ORF">FRC96_08715</name>
</gene>
<feature type="region of interest" description="Disordered" evidence="1">
    <location>
        <begin position="42"/>
        <end position="67"/>
    </location>
</feature>
<dbReference type="OrthoDB" id="5508827at2"/>
<accession>A0A5C6XAT4</accession>
<dbReference type="RefSeq" id="WP_146974113.1">
    <property type="nucleotide sequence ID" value="NZ_VOSL01000043.1"/>
</dbReference>
<comment type="caution">
    <text evidence="2">The sequence shown here is derived from an EMBL/GenBank/DDBJ whole genome shotgun (WGS) entry which is preliminary data.</text>
</comment>
<organism evidence="2 3">
    <name type="scientific">Lujinxingia vulgaris</name>
    <dbReference type="NCBI Taxonomy" id="2600176"/>
    <lineage>
        <taxon>Bacteria</taxon>
        <taxon>Deltaproteobacteria</taxon>
        <taxon>Bradymonadales</taxon>
        <taxon>Lujinxingiaceae</taxon>
        <taxon>Lujinxingia</taxon>
    </lineage>
</organism>
<evidence type="ECO:0000313" key="3">
    <source>
        <dbReference type="Proteomes" id="UP000321046"/>
    </source>
</evidence>
<sequence length="161" mass="17439">MSKSDTTHFHFDFGGITLELSGEREFVEKMYKQVMRDVAEARSGAHNAARGSSAGKGGTQGNPAKRRSVWVHRCSDLMRKIYMATPADVSSSVLGQAIDSEPIGVIYIDKKTFNGIFPEMDGGQTMWAEFTAAGKAKLAEATRPAMKALSPDVLKKSPGQP</sequence>
<reference evidence="2 3" key="1">
    <citation type="submission" date="2019-08" db="EMBL/GenBank/DDBJ databases">
        <title>Bradymonadales sp. TMQ2.</title>
        <authorList>
            <person name="Liang Q."/>
        </authorList>
    </citation>
    <scope>NUCLEOTIDE SEQUENCE [LARGE SCALE GENOMIC DNA]</scope>
    <source>
        <strain evidence="2 3">TMQ2</strain>
    </source>
</reference>
<proteinExistence type="predicted"/>
<evidence type="ECO:0000313" key="2">
    <source>
        <dbReference type="EMBL" id="TXD36796.1"/>
    </source>
</evidence>
<dbReference type="AlphaFoldDB" id="A0A5C6XAT4"/>